<dbReference type="NCBIfam" id="NF004846">
    <property type="entry name" value="PRK06197.1"/>
    <property type="match status" value="1"/>
</dbReference>
<gene>
    <name evidence="2" type="primary">DHRSX</name>
    <name evidence="2" type="ORF">AWC38_SpisGene21161</name>
</gene>
<proteinExistence type="predicted"/>
<dbReference type="PANTHER" id="PTHR43157">
    <property type="entry name" value="PHOSPHATIDYLINOSITOL-GLYCAN BIOSYNTHESIS CLASS F PROTEIN-RELATED"/>
    <property type="match status" value="1"/>
</dbReference>
<name>A0A2B4REA2_STYPI</name>
<dbReference type="InterPro" id="IPR036291">
    <property type="entry name" value="NAD(P)-bd_dom_sf"/>
</dbReference>
<dbReference type="STRING" id="50429.A0A2B4REA2"/>
<dbReference type="GO" id="GO:0016491">
    <property type="term" value="F:oxidoreductase activity"/>
    <property type="evidence" value="ECO:0007669"/>
    <property type="project" value="UniProtKB-KW"/>
</dbReference>
<keyword evidence="1" id="KW-0560">Oxidoreductase</keyword>
<accession>A0A2B4REA2</accession>
<dbReference type="PANTHER" id="PTHR43157:SF31">
    <property type="entry name" value="PHOSPHATIDYLINOSITOL-GLYCAN BIOSYNTHESIS CLASS F PROTEIN"/>
    <property type="match status" value="1"/>
</dbReference>
<evidence type="ECO:0000313" key="3">
    <source>
        <dbReference type="Proteomes" id="UP000225706"/>
    </source>
</evidence>
<dbReference type="CDD" id="cd05327">
    <property type="entry name" value="retinol-DH_like_SDR_c_like"/>
    <property type="match status" value="1"/>
</dbReference>
<sequence length="319" mass="35601">MASAMIMNYFNGTKVLMKQVFSKHNCLEVIPNLDGKVAIVTGGNKGIGLETVRGLCKAQMTVIIACRDTAEAERAIRKLKEELPQAEVEYMELDLGSLTSIWKFVTNFKKKGLPLHILVNNAGIMIPPYGTTEDGFELQLGVNHLGHFALTNLLLDDLIRSGSSVRSSRIVTLSSEAHIPGTINFDDLQSICYYSPYSGYSQSKLANILFTYELQKRLEERKSPVTANAVHPGVVNTDLFQHIPWIMRMPQNILAYFLFKTPQQGADNSIYVALSPELEGKGGRYFVNCQSTQSSDESYREDVQKRLWKVSCELAGIPK</sequence>
<evidence type="ECO:0000313" key="2">
    <source>
        <dbReference type="EMBL" id="PFX14667.1"/>
    </source>
</evidence>
<dbReference type="OrthoDB" id="191139at2759"/>
<dbReference type="Pfam" id="PF00106">
    <property type="entry name" value="adh_short"/>
    <property type="match status" value="1"/>
</dbReference>
<dbReference type="PRINTS" id="PR00081">
    <property type="entry name" value="GDHRDH"/>
</dbReference>
<dbReference type="SUPFAM" id="SSF51735">
    <property type="entry name" value="NAD(P)-binding Rossmann-fold domains"/>
    <property type="match status" value="1"/>
</dbReference>
<comment type="caution">
    <text evidence="2">The sequence shown here is derived from an EMBL/GenBank/DDBJ whole genome shotgun (WGS) entry which is preliminary data.</text>
</comment>
<dbReference type="EMBL" id="LSMT01000748">
    <property type="protein sequence ID" value="PFX14667.1"/>
    <property type="molecule type" value="Genomic_DNA"/>
</dbReference>
<reference evidence="3" key="1">
    <citation type="journal article" date="2017" name="bioRxiv">
        <title>Comparative analysis of the genomes of Stylophora pistillata and Acropora digitifera provides evidence for extensive differences between species of corals.</title>
        <authorList>
            <person name="Voolstra C.R."/>
            <person name="Li Y."/>
            <person name="Liew Y.J."/>
            <person name="Baumgarten S."/>
            <person name="Zoccola D."/>
            <person name="Flot J.-F."/>
            <person name="Tambutte S."/>
            <person name="Allemand D."/>
            <person name="Aranda M."/>
        </authorList>
    </citation>
    <scope>NUCLEOTIDE SEQUENCE [LARGE SCALE GENOMIC DNA]</scope>
</reference>
<organism evidence="2 3">
    <name type="scientific">Stylophora pistillata</name>
    <name type="common">Smooth cauliflower coral</name>
    <dbReference type="NCBI Taxonomy" id="50429"/>
    <lineage>
        <taxon>Eukaryota</taxon>
        <taxon>Metazoa</taxon>
        <taxon>Cnidaria</taxon>
        <taxon>Anthozoa</taxon>
        <taxon>Hexacorallia</taxon>
        <taxon>Scleractinia</taxon>
        <taxon>Astrocoeniina</taxon>
        <taxon>Pocilloporidae</taxon>
        <taxon>Stylophora</taxon>
    </lineage>
</organism>
<evidence type="ECO:0000256" key="1">
    <source>
        <dbReference type="ARBA" id="ARBA00023002"/>
    </source>
</evidence>
<protein>
    <submittedName>
        <fullName evidence="2">Dehydrogenase/reductase SDR family member on chromosome X</fullName>
    </submittedName>
</protein>
<dbReference type="AlphaFoldDB" id="A0A2B4REA2"/>
<dbReference type="InterPro" id="IPR002347">
    <property type="entry name" value="SDR_fam"/>
</dbReference>
<dbReference type="Gene3D" id="3.40.50.720">
    <property type="entry name" value="NAD(P)-binding Rossmann-like Domain"/>
    <property type="match status" value="1"/>
</dbReference>
<dbReference type="Proteomes" id="UP000225706">
    <property type="component" value="Unassembled WGS sequence"/>
</dbReference>
<keyword evidence="3" id="KW-1185">Reference proteome</keyword>